<keyword evidence="6 8" id="KW-0315">Glutamine amidotransferase</keyword>
<feature type="active site" description="For GATase activity" evidence="8">
    <location>
        <position position="2"/>
    </location>
</feature>
<dbReference type="InterPro" id="IPR017932">
    <property type="entry name" value="GATase_2_dom"/>
</dbReference>
<dbReference type="CDD" id="cd00712">
    <property type="entry name" value="AsnB"/>
    <property type="match status" value="1"/>
</dbReference>
<evidence type="ECO:0000256" key="1">
    <source>
        <dbReference type="ARBA" id="ARBA00005187"/>
    </source>
</evidence>
<dbReference type="SUPFAM" id="SSF56235">
    <property type="entry name" value="N-terminal nucleophile aminohydrolases (Ntn hydrolases)"/>
    <property type="match status" value="1"/>
</dbReference>
<dbReference type="InterPro" id="IPR029055">
    <property type="entry name" value="Ntn_hydrolases_N"/>
</dbReference>
<dbReference type="NCBIfam" id="TIGR01536">
    <property type="entry name" value="asn_synth_AEB"/>
    <property type="match status" value="1"/>
</dbReference>
<dbReference type="EMBL" id="BLJN01000007">
    <property type="protein sequence ID" value="GFE83948.1"/>
    <property type="molecule type" value="Genomic_DNA"/>
</dbReference>
<dbReference type="Gene3D" id="3.40.50.620">
    <property type="entry name" value="HUPs"/>
    <property type="match status" value="1"/>
</dbReference>
<evidence type="ECO:0000256" key="5">
    <source>
        <dbReference type="ARBA" id="ARBA00022840"/>
    </source>
</evidence>
<evidence type="ECO:0000313" key="12">
    <source>
        <dbReference type="EMBL" id="GFE83948.1"/>
    </source>
</evidence>
<dbReference type="InterPro" id="IPR014729">
    <property type="entry name" value="Rossmann-like_a/b/a_fold"/>
</dbReference>
<dbReference type="InterPro" id="IPR006426">
    <property type="entry name" value="Asn_synth_AEB"/>
</dbReference>
<keyword evidence="5 9" id="KW-0067">ATP-binding</keyword>
<feature type="binding site" evidence="9">
    <location>
        <position position="97"/>
    </location>
    <ligand>
        <name>L-glutamine</name>
        <dbReference type="ChEBI" id="CHEBI:58359"/>
    </ligand>
</feature>
<evidence type="ECO:0000256" key="7">
    <source>
        <dbReference type="ARBA" id="ARBA00048741"/>
    </source>
</evidence>
<organism evidence="12 13">
    <name type="scientific">Steroidobacter agaridevorans</name>
    <dbReference type="NCBI Taxonomy" id="2695856"/>
    <lineage>
        <taxon>Bacteria</taxon>
        <taxon>Pseudomonadati</taxon>
        <taxon>Pseudomonadota</taxon>
        <taxon>Gammaproteobacteria</taxon>
        <taxon>Steroidobacterales</taxon>
        <taxon>Steroidobacteraceae</taxon>
        <taxon>Steroidobacter</taxon>
    </lineage>
</organism>
<comment type="similarity">
    <text evidence="2">Belongs to the asparagine synthetase family.</text>
</comment>
<dbReference type="Gene3D" id="3.60.20.10">
    <property type="entry name" value="Glutamine Phosphoribosylpyrophosphate, subunit 1, domain 1"/>
    <property type="match status" value="1"/>
</dbReference>
<dbReference type="PANTHER" id="PTHR43284:SF1">
    <property type="entry name" value="ASPARAGINE SYNTHETASE"/>
    <property type="match status" value="1"/>
</dbReference>
<comment type="pathway">
    <text evidence="1">Amino-acid biosynthesis; L-asparagine biosynthesis; L-asparagine from L-aspartate (L-Gln route): step 1/1.</text>
</comment>
<proteinExistence type="inferred from homology"/>
<dbReference type="GO" id="GO:0006529">
    <property type="term" value="P:asparagine biosynthetic process"/>
    <property type="evidence" value="ECO:0007669"/>
    <property type="project" value="UniProtKB-KW"/>
</dbReference>
<comment type="caution">
    <text evidence="12">The sequence shown here is derived from an EMBL/GenBank/DDBJ whole genome shotgun (WGS) entry which is preliminary data.</text>
</comment>
<dbReference type="InterPro" id="IPR033738">
    <property type="entry name" value="AsnB_N"/>
</dbReference>
<dbReference type="EC" id="6.3.5.4" evidence="3"/>
<accession>A0A829YML6</accession>
<dbReference type="RefSeq" id="WP_161815559.1">
    <property type="nucleotide sequence ID" value="NZ_BLJN01000007.1"/>
</dbReference>
<dbReference type="PROSITE" id="PS51278">
    <property type="entry name" value="GATASE_TYPE_2"/>
    <property type="match status" value="1"/>
</dbReference>
<evidence type="ECO:0000313" key="13">
    <source>
        <dbReference type="Proteomes" id="UP000445000"/>
    </source>
</evidence>
<keyword evidence="4 9" id="KW-0547">Nucleotide-binding</keyword>
<keyword evidence="8" id="KW-0028">Amino-acid biosynthesis</keyword>
<dbReference type="SUPFAM" id="SSF52402">
    <property type="entry name" value="Adenine nucleotide alpha hydrolases-like"/>
    <property type="match status" value="1"/>
</dbReference>
<dbReference type="InterPro" id="IPR001962">
    <property type="entry name" value="Asn_synthase"/>
</dbReference>
<dbReference type="GO" id="GO:0005829">
    <property type="term" value="C:cytosol"/>
    <property type="evidence" value="ECO:0007669"/>
    <property type="project" value="TreeGrafter"/>
</dbReference>
<evidence type="ECO:0000256" key="3">
    <source>
        <dbReference type="ARBA" id="ARBA00012737"/>
    </source>
</evidence>
<gene>
    <name evidence="12" type="primary">asnB_2</name>
    <name evidence="12" type="ORF">GCM10011487_59480</name>
</gene>
<evidence type="ECO:0000256" key="10">
    <source>
        <dbReference type="PIRSR" id="PIRSR001589-3"/>
    </source>
</evidence>
<evidence type="ECO:0000256" key="2">
    <source>
        <dbReference type="ARBA" id="ARBA00005752"/>
    </source>
</evidence>
<sequence>MCGIAGIINSDPHREQALKRMLVALEHRGPDGEGIHHDSDVTLGHRRLSIIDLAGGRQPLYNEDRSLVLVCNGEIYNYRELRTRLEQDGHRFLTNSDCEVILGLYERHGDQLLDHLRGMFSFALWDTKRKRLLAARDHLGQKPLFYCAGDQGFAFASEIKALRALDRRRQRMNLAALDQYLALRLIDAPLTMYQGIHKLPPGHMLTFQPGGVPQIRRYWRLQQSPKLAGNEEHLLDELQAKLQQTLRLHMESDVPVGAFLSGGMDSSLLVAMLSRDLKVQKLPTFTMGLRYQRFDEAPAARAVANLFGTEHHEERVLPEIAAHLPDLVWALDEPSDPLSLCTWLLAKFTRQHVKVVIGGDGGDELFGGYDRYYGNLYAAQYGRLPEGLRRKVLAPAMAMIPEAGWYKSLGHQLRWLHHLSFHSGSARYAASLNYFYFDPARRRQMYARDVQHRWSELDAEAAIRRPYEESEGGELDRMLYADSLVRLPNHPVMITDRICMAHGLEARSPFMDHELASFAARLPASMKVRGGTLRYIQRKLAARYLPPEILDRPKQGFSSALPYLLQTEYTRLYQSCLRQSQLVQDRVLDRQAITQLVDEHLAKRADHGNRLWLLINAEIWYRMSILGQSKEDLRRELAADEHGTRRAS</sequence>
<dbReference type="CDD" id="cd01991">
    <property type="entry name" value="Asn_synthase_B_C"/>
    <property type="match status" value="1"/>
</dbReference>
<reference evidence="13" key="1">
    <citation type="submission" date="2020-01" db="EMBL/GenBank/DDBJ databases">
        <title>'Steroidobacter agaridevorans' sp. nov., agar-degrading bacteria isolated from rhizosphere soils.</title>
        <authorList>
            <person name="Ikenaga M."/>
            <person name="Kataoka M."/>
            <person name="Murouchi A."/>
            <person name="Katsuragi S."/>
            <person name="Sakai M."/>
        </authorList>
    </citation>
    <scope>NUCLEOTIDE SEQUENCE [LARGE SCALE GENOMIC DNA]</scope>
    <source>
        <strain evidence="13">YU21-B</strain>
    </source>
</reference>
<evidence type="ECO:0000256" key="9">
    <source>
        <dbReference type="PIRSR" id="PIRSR001589-2"/>
    </source>
</evidence>
<comment type="catalytic activity">
    <reaction evidence="7">
        <text>L-aspartate + L-glutamine + ATP + H2O = L-asparagine + L-glutamate + AMP + diphosphate + H(+)</text>
        <dbReference type="Rhea" id="RHEA:12228"/>
        <dbReference type="ChEBI" id="CHEBI:15377"/>
        <dbReference type="ChEBI" id="CHEBI:15378"/>
        <dbReference type="ChEBI" id="CHEBI:29985"/>
        <dbReference type="ChEBI" id="CHEBI:29991"/>
        <dbReference type="ChEBI" id="CHEBI:30616"/>
        <dbReference type="ChEBI" id="CHEBI:33019"/>
        <dbReference type="ChEBI" id="CHEBI:58048"/>
        <dbReference type="ChEBI" id="CHEBI:58359"/>
        <dbReference type="ChEBI" id="CHEBI:456215"/>
        <dbReference type="EC" id="6.3.5.4"/>
    </reaction>
</comment>
<protein>
    <recommendedName>
        <fullName evidence="3">asparagine synthase (glutamine-hydrolyzing)</fullName>
        <ecNumber evidence="3">6.3.5.4</ecNumber>
    </recommendedName>
</protein>
<keyword evidence="8" id="KW-0061">Asparagine biosynthesis</keyword>
<dbReference type="PIRSF" id="PIRSF001589">
    <property type="entry name" value="Asn_synthetase_glu-h"/>
    <property type="match status" value="1"/>
</dbReference>
<evidence type="ECO:0000256" key="4">
    <source>
        <dbReference type="ARBA" id="ARBA00022741"/>
    </source>
</evidence>
<feature type="domain" description="Glutamine amidotransferase type-2" evidence="11">
    <location>
        <begin position="2"/>
        <end position="210"/>
    </location>
</feature>
<dbReference type="Pfam" id="PF13537">
    <property type="entry name" value="GATase_7"/>
    <property type="match status" value="1"/>
</dbReference>
<dbReference type="InterPro" id="IPR051786">
    <property type="entry name" value="ASN_synthetase/amidase"/>
</dbReference>
<dbReference type="Proteomes" id="UP000445000">
    <property type="component" value="Unassembled WGS sequence"/>
</dbReference>
<dbReference type="PANTHER" id="PTHR43284">
    <property type="entry name" value="ASPARAGINE SYNTHETASE (GLUTAMINE-HYDROLYZING)"/>
    <property type="match status" value="1"/>
</dbReference>
<dbReference type="GO" id="GO:0005524">
    <property type="term" value="F:ATP binding"/>
    <property type="evidence" value="ECO:0007669"/>
    <property type="project" value="UniProtKB-KW"/>
</dbReference>
<dbReference type="GO" id="GO:0004066">
    <property type="term" value="F:asparagine synthase (glutamine-hydrolyzing) activity"/>
    <property type="evidence" value="ECO:0007669"/>
    <property type="project" value="UniProtKB-EC"/>
</dbReference>
<dbReference type="Pfam" id="PF00733">
    <property type="entry name" value="Asn_synthase"/>
    <property type="match status" value="1"/>
</dbReference>
<feature type="site" description="Important for beta-aspartyl-AMP intermediate formation" evidence="10">
    <location>
        <position position="360"/>
    </location>
</feature>
<keyword evidence="13" id="KW-1185">Reference proteome</keyword>
<name>A0A829YML6_9GAMM</name>
<evidence type="ECO:0000256" key="8">
    <source>
        <dbReference type="PIRSR" id="PIRSR001589-1"/>
    </source>
</evidence>
<dbReference type="AlphaFoldDB" id="A0A829YML6"/>
<evidence type="ECO:0000256" key="6">
    <source>
        <dbReference type="ARBA" id="ARBA00022962"/>
    </source>
</evidence>
<evidence type="ECO:0000259" key="11">
    <source>
        <dbReference type="PROSITE" id="PS51278"/>
    </source>
</evidence>